<dbReference type="GO" id="GO:0003723">
    <property type="term" value="F:RNA binding"/>
    <property type="evidence" value="ECO:0007669"/>
    <property type="project" value="InterPro"/>
</dbReference>
<keyword evidence="3" id="KW-0812">Transmembrane</keyword>
<sequence length="134" mass="14631">RTAEGAGVNGIVIPERRAVLLTETVAVVASGALEHVKVARVNNLVRTMEELRKKEVWLIGAEEGGEGLWHEFDYTVPVGLIFGSEGKGMRPLVKQKCDLVLSIPLLGTITSLNVAAAAAIFMYEVVRQRKKIHQ</sequence>
<accession>X0YI30</accession>
<gene>
    <name evidence="5" type="ORF">S01H1_77008</name>
</gene>
<evidence type="ECO:0000256" key="1">
    <source>
        <dbReference type="ARBA" id="ARBA00022603"/>
    </source>
</evidence>
<dbReference type="InterPro" id="IPR029028">
    <property type="entry name" value="Alpha/beta_knot_MTases"/>
</dbReference>
<feature type="transmembrane region" description="Helical" evidence="3">
    <location>
        <begin position="99"/>
        <end position="123"/>
    </location>
</feature>
<dbReference type="GO" id="GO:0008173">
    <property type="term" value="F:RNA methyltransferase activity"/>
    <property type="evidence" value="ECO:0007669"/>
    <property type="project" value="InterPro"/>
</dbReference>
<name>X0YI30_9ZZZZ</name>
<keyword evidence="1" id="KW-0489">Methyltransferase</keyword>
<keyword evidence="2" id="KW-0808">Transferase</keyword>
<dbReference type="Gene3D" id="3.40.1280.10">
    <property type="match status" value="1"/>
</dbReference>
<dbReference type="GO" id="GO:0005829">
    <property type="term" value="C:cytosol"/>
    <property type="evidence" value="ECO:0007669"/>
    <property type="project" value="TreeGrafter"/>
</dbReference>
<dbReference type="CDD" id="cd18103">
    <property type="entry name" value="SpoU-like_RlmB"/>
    <property type="match status" value="1"/>
</dbReference>
<feature type="domain" description="tRNA/rRNA methyltransferase SpoU type" evidence="4">
    <location>
        <begin position="1"/>
        <end position="123"/>
    </location>
</feature>
<organism evidence="5">
    <name type="scientific">marine sediment metagenome</name>
    <dbReference type="NCBI Taxonomy" id="412755"/>
    <lineage>
        <taxon>unclassified sequences</taxon>
        <taxon>metagenomes</taxon>
        <taxon>ecological metagenomes</taxon>
    </lineage>
</organism>
<evidence type="ECO:0000313" key="5">
    <source>
        <dbReference type="EMBL" id="GAG48258.1"/>
    </source>
</evidence>
<feature type="non-terminal residue" evidence="5">
    <location>
        <position position="1"/>
    </location>
</feature>
<reference evidence="5" key="1">
    <citation type="journal article" date="2014" name="Front. Microbiol.">
        <title>High frequency of phylogenetically diverse reductive dehalogenase-homologous genes in deep subseafloor sedimentary metagenomes.</title>
        <authorList>
            <person name="Kawai M."/>
            <person name="Futagami T."/>
            <person name="Toyoda A."/>
            <person name="Takaki Y."/>
            <person name="Nishi S."/>
            <person name="Hori S."/>
            <person name="Arai W."/>
            <person name="Tsubouchi T."/>
            <person name="Morono Y."/>
            <person name="Uchiyama I."/>
            <person name="Ito T."/>
            <person name="Fujiyama A."/>
            <person name="Inagaki F."/>
            <person name="Takami H."/>
        </authorList>
    </citation>
    <scope>NUCLEOTIDE SEQUENCE</scope>
    <source>
        <strain evidence="5">Expedition CK06-06</strain>
    </source>
</reference>
<comment type="caution">
    <text evidence="5">The sequence shown here is derived from an EMBL/GenBank/DDBJ whole genome shotgun (WGS) entry which is preliminary data.</text>
</comment>
<dbReference type="InterPro" id="IPR004441">
    <property type="entry name" value="rRNA_MeTrfase_TrmH"/>
</dbReference>
<keyword evidence="3" id="KW-1133">Transmembrane helix</keyword>
<evidence type="ECO:0000256" key="2">
    <source>
        <dbReference type="ARBA" id="ARBA00022679"/>
    </source>
</evidence>
<proteinExistence type="predicted"/>
<protein>
    <recommendedName>
        <fullName evidence="4">tRNA/rRNA methyltransferase SpoU type domain-containing protein</fullName>
    </recommendedName>
</protein>
<dbReference type="GO" id="GO:0006396">
    <property type="term" value="P:RNA processing"/>
    <property type="evidence" value="ECO:0007669"/>
    <property type="project" value="InterPro"/>
</dbReference>
<dbReference type="EMBL" id="BARS01051736">
    <property type="protein sequence ID" value="GAG48258.1"/>
    <property type="molecule type" value="Genomic_DNA"/>
</dbReference>
<dbReference type="AlphaFoldDB" id="X0YI30"/>
<dbReference type="InterPro" id="IPR001537">
    <property type="entry name" value="SpoU_MeTrfase"/>
</dbReference>
<dbReference type="InterPro" id="IPR029026">
    <property type="entry name" value="tRNA_m1G_MTases_N"/>
</dbReference>
<dbReference type="GO" id="GO:0032259">
    <property type="term" value="P:methylation"/>
    <property type="evidence" value="ECO:0007669"/>
    <property type="project" value="UniProtKB-KW"/>
</dbReference>
<dbReference type="PANTHER" id="PTHR46429">
    <property type="entry name" value="23S RRNA (GUANOSINE-2'-O-)-METHYLTRANSFERASE RLMB"/>
    <property type="match status" value="1"/>
</dbReference>
<evidence type="ECO:0000259" key="4">
    <source>
        <dbReference type="Pfam" id="PF00588"/>
    </source>
</evidence>
<evidence type="ECO:0000256" key="3">
    <source>
        <dbReference type="SAM" id="Phobius"/>
    </source>
</evidence>
<dbReference type="SUPFAM" id="SSF75217">
    <property type="entry name" value="alpha/beta knot"/>
    <property type="match status" value="1"/>
</dbReference>
<dbReference type="PANTHER" id="PTHR46429:SF1">
    <property type="entry name" value="23S RRNA (GUANOSINE-2'-O-)-METHYLTRANSFERASE RLMB"/>
    <property type="match status" value="1"/>
</dbReference>
<dbReference type="Pfam" id="PF00588">
    <property type="entry name" value="SpoU_methylase"/>
    <property type="match status" value="1"/>
</dbReference>
<keyword evidence="3" id="KW-0472">Membrane</keyword>